<sequence length="176" mass="21175">MHPFTKTHYPNLTTDLTSSMYYEFLVEIEQFCQCKGKLQKSENIEKRHDYFNWSFKDKRVAYEKEDQCILKNFSDHAIHTIYTISLDTKIRKHLSLRLKHRLPSSTHHLATEDSKLQRFSCIEEKILKRCSKIKSLRTTYNCIQTATDSFKEFEDYERQCPQFENEHRIARNVDLI</sequence>
<keyword evidence="2" id="KW-1185">Reference proteome</keyword>
<evidence type="ECO:0000313" key="2">
    <source>
        <dbReference type="Proteomes" id="UP000008963"/>
    </source>
</evidence>
<dbReference type="STRING" id="862908.BMS_2450"/>
<name>E1X5C4_HALMS</name>
<protein>
    <submittedName>
        <fullName evidence="1">Uncharacterized protein</fullName>
    </submittedName>
</protein>
<proteinExistence type="predicted"/>
<dbReference type="EMBL" id="FQ312005">
    <property type="protein sequence ID" value="CBW27245.1"/>
    <property type="molecule type" value="Genomic_DNA"/>
</dbReference>
<dbReference type="Proteomes" id="UP000008963">
    <property type="component" value="Chromosome"/>
</dbReference>
<dbReference type="KEGG" id="bmx:BMS_2450"/>
<evidence type="ECO:0000313" key="1">
    <source>
        <dbReference type="EMBL" id="CBW27245.1"/>
    </source>
</evidence>
<dbReference type="HOGENOM" id="CLU_1523097_0_0_7"/>
<reference evidence="2" key="1">
    <citation type="journal article" date="2013" name="ISME J.">
        <title>A small predatory core genome in the divergent marine Bacteriovorax marinus SJ and the terrestrial Bdellovibrio bacteriovorus.</title>
        <authorList>
            <person name="Crossman L.C."/>
            <person name="Chen H."/>
            <person name="Cerdeno-Tarraga A.M."/>
            <person name="Brooks K."/>
            <person name="Quail M.A."/>
            <person name="Pineiro S.A."/>
            <person name="Hobley L."/>
            <person name="Sockett R.E."/>
            <person name="Bentley S.D."/>
            <person name="Parkhill J."/>
            <person name="Williams H.N."/>
            <person name="Stine O.C."/>
        </authorList>
    </citation>
    <scope>NUCLEOTIDE SEQUENCE [LARGE SCALE GENOMIC DNA]</scope>
    <source>
        <strain evidence="2">ATCC BAA-682 / DSM 15412 / SJ</strain>
    </source>
</reference>
<dbReference type="AlphaFoldDB" id="E1X5C4"/>
<gene>
    <name evidence="1" type="ordered locus">BMS_2450</name>
</gene>
<dbReference type="PATRIC" id="fig|862908.3.peg.2336"/>
<organism evidence="1 2">
    <name type="scientific">Halobacteriovorax marinus (strain ATCC BAA-682 / DSM 15412 / SJ)</name>
    <name type="common">Bacteriovorax marinus</name>
    <dbReference type="NCBI Taxonomy" id="862908"/>
    <lineage>
        <taxon>Bacteria</taxon>
        <taxon>Pseudomonadati</taxon>
        <taxon>Bdellovibrionota</taxon>
        <taxon>Bacteriovoracia</taxon>
        <taxon>Bacteriovoracales</taxon>
        <taxon>Halobacteriovoraceae</taxon>
        <taxon>Halobacteriovorax</taxon>
    </lineage>
</organism>
<accession>E1X5C4</accession>